<dbReference type="RefSeq" id="WP_069477640.1">
    <property type="nucleotide sequence ID" value="NZ_CP017111.1"/>
</dbReference>
<dbReference type="EMBL" id="CP017111">
    <property type="protein sequence ID" value="AOO64794.1"/>
    <property type="molecule type" value="Genomic_DNA"/>
</dbReference>
<reference evidence="2" key="1">
    <citation type="submission" date="2016-08" db="EMBL/GenBank/DDBJ databases">
        <title>Complete genome sequence of the organohalide-respiring Epsilonproteobacterium Sulfurospirillum halorespirans.</title>
        <authorList>
            <person name="Goris T."/>
            <person name="Zimmermann J."/>
            <person name="Schenz B."/>
            <person name="Lemos M."/>
            <person name="Hackermueller J."/>
            <person name="Diekert G."/>
        </authorList>
    </citation>
    <scope>NUCLEOTIDE SEQUENCE [LARGE SCALE GENOMIC DNA]</scope>
    <source>
        <strain>DSM 13726</strain>
        <strain evidence="2">PCE-M2</strain>
    </source>
</reference>
<dbReference type="AlphaFoldDB" id="A0A1D7TIU3"/>
<protein>
    <submittedName>
        <fullName evidence="1">Uncharacterized protein</fullName>
    </submittedName>
</protein>
<name>A0A1D7TIU3_9BACT</name>
<dbReference type="STRING" id="1193502.SHALO_1014"/>
<keyword evidence="2" id="KW-1185">Reference proteome</keyword>
<dbReference type="KEGG" id="shal:SHALO_1014"/>
<proteinExistence type="predicted"/>
<dbReference type="Proteomes" id="UP000094609">
    <property type="component" value="Chromosome"/>
</dbReference>
<sequence length="93" mass="11089">MDEQQEEQLFAEIFSEENIALYQATESVKDIDKFCMKLEKEFPQFFFIGAPSDDSAVINMYDKSKMRIKRRETLLERVILSQIEPDFIIDFEH</sequence>
<evidence type="ECO:0000313" key="2">
    <source>
        <dbReference type="Proteomes" id="UP000094609"/>
    </source>
</evidence>
<organism evidence="1 2">
    <name type="scientific">Sulfurospirillum halorespirans DSM 13726</name>
    <dbReference type="NCBI Taxonomy" id="1193502"/>
    <lineage>
        <taxon>Bacteria</taxon>
        <taxon>Pseudomonadati</taxon>
        <taxon>Campylobacterota</taxon>
        <taxon>Epsilonproteobacteria</taxon>
        <taxon>Campylobacterales</taxon>
        <taxon>Sulfurospirillaceae</taxon>
        <taxon>Sulfurospirillum</taxon>
    </lineage>
</organism>
<gene>
    <name evidence="1" type="ORF">SHALO_1014</name>
</gene>
<evidence type="ECO:0000313" key="1">
    <source>
        <dbReference type="EMBL" id="AOO64794.1"/>
    </source>
</evidence>
<accession>A0A1D7TIU3</accession>